<dbReference type="InterPro" id="IPR029063">
    <property type="entry name" value="SAM-dependent_MTases_sf"/>
</dbReference>
<evidence type="ECO:0000313" key="3">
    <source>
        <dbReference type="Proteomes" id="UP000317691"/>
    </source>
</evidence>
<name>A0A538TKJ0_UNCEI</name>
<dbReference type="AlphaFoldDB" id="A0A538TKJ0"/>
<evidence type="ECO:0000313" key="2">
    <source>
        <dbReference type="EMBL" id="TMQ64147.1"/>
    </source>
</evidence>
<protein>
    <submittedName>
        <fullName evidence="2">FkbM family methyltransferase</fullName>
    </submittedName>
</protein>
<accession>A0A538TKJ0</accession>
<sequence length="182" mass="20533">MRELIKRAIIGTPWEAPVKRAHSALTGSKSSLYDSQTIAIMRRALRPDSNAIDVGAFEGGMLRHMLRFAPRGHHFAFEPLPGKFERLHKAFPRTRVYPYALGAQTGQVTYHFMLEHPALSGLRRRLEHLPNESVRELQVSMETLDRVIPSDLPIAFLKIDVEGGELGVFQGGVQTLRRTRPV</sequence>
<dbReference type="PANTHER" id="PTHR36973:SF4">
    <property type="entry name" value="NODULATION PROTEIN"/>
    <property type="match status" value="1"/>
</dbReference>
<reference evidence="2 3" key="1">
    <citation type="journal article" date="2019" name="Nat. Microbiol.">
        <title>Mediterranean grassland soil C-N compound turnover is dependent on rainfall and depth, and is mediated by genomically divergent microorganisms.</title>
        <authorList>
            <person name="Diamond S."/>
            <person name="Andeer P.F."/>
            <person name="Li Z."/>
            <person name="Crits-Christoph A."/>
            <person name="Burstein D."/>
            <person name="Anantharaman K."/>
            <person name="Lane K.R."/>
            <person name="Thomas B.C."/>
            <person name="Pan C."/>
            <person name="Northen T.R."/>
            <person name="Banfield J.F."/>
        </authorList>
    </citation>
    <scope>NUCLEOTIDE SEQUENCE [LARGE SCALE GENOMIC DNA]</scope>
    <source>
        <strain evidence="2">WS_9</strain>
    </source>
</reference>
<dbReference type="InterPro" id="IPR053188">
    <property type="entry name" value="FkbM_Methyltransferase"/>
</dbReference>
<feature type="non-terminal residue" evidence="2">
    <location>
        <position position="182"/>
    </location>
</feature>
<dbReference type="Proteomes" id="UP000317691">
    <property type="component" value="Unassembled WGS sequence"/>
</dbReference>
<dbReference type="GO" id="GO:0032259">
    <property type="term" value="P:methylation"/>
    <property type="evidence" value="ECO:0007669"/>
    <property type="project" value="UniProtKB-KW"/>
</dbReference>
<proteinExistence type="predicted"/>
<keyword evidence="2" id="KW-0489">Methyltransferase</keyword>
<dbReference type="Gene3D" id="3.40.50.150">
    <property type="entry name" value="Vaccinia Virus protein VP39"/>
    <property type="match status" value="1"/>
</dbReference>
<feature type="domain" description="Methyltransferase FkbM" evidence="1">
    <location>
        <begin position="53"/>
        <end position="181"/>
    </location>
</feature>
<dbReference type="EMBL" id="VBOZ01000026">
    <property type="protein sequence ID" value="TMQ64147.1"/>
    <property type="molecule type" value="Genomic_DNA"/>
</dbReference>
<gene>
    <name evidence="2" type="ORF">E6K79_08310</name>
</gene>
<evidence type="ECO:0000259" key="1">
    <source>
        <dbReference type="Pfam" id="PF05050"/>
    </source>
</evidence>
<dbReference type="PANTHER" id="PTHR36973">
    <property type="entry name" value="SLL1456 PROTEIN-RELATED"/>
    <property type="match status" value="1"/>
</dbReference>
<dbReference type="Pfam" id="PF05050">
    <property type="entry name" value="Methyltransf_21"/>
    <property type="match status" value="1"/>
</dbReference>
<dbReference type="NCBIfam" id="TIGR01444">
    <property type="entry name" value="fkbM_fam"/>
    <property type="match status" value="1"/>
</dbReference>
<organism evidence="2 3">
    <name type="scientific">Eiseniibacteriota bacterium</name>
    <dbReference type="NCBI Taxonomy" id="2212470"/>
    <lineage>
        <taxon>Bacteria</taxon>
        <taxon>Candidatus Eiseniibacteriota</taxon>
    </lineage>
</organism>
<dbReference type="GO" id="GO:0008171">
    <property type="term" value="F:O-methyltransferase activity"/>
    <property type="evidence" value="ECO:0007669"/>
    <property type="project" value="TreeGrafter"/>
</dbReference>
<comment type="caution">
    <text evidence="2">The sequence shown here is derived from an EMBL/GenBank/DDBJ whole genome shotgun (WGS) entry which is preliminary data.</text>
</comment>
<dbReference type="InterPro" id="IPR006342">
    <property type="entry name" value="FkbM_mtfrase"/>
</dbReference>
<keyword evidence="2" id="KW-0808">Transferase</keyword>
<dbReference type="SUPFAM" id="SSF53335">
    <property type="entry name" value="S-adenosyl-L-methionine-dependent methyltransferases"/>
    <property type="match status" value="1"/>
</dbReference>